<gene>
    <name evidence="2" type="ORF">METZ01_LOCUS45582</name>
</gene>
<feature type="domain" description="Transglycosylase SLT" evidence="1">
    <location>
        <begin position="44"/>
        <end position="229"/>
    </location>
</feature>
<feature type="non-terminal residue" evidence="2">
    <location>
        <position position="1"/>
    </location>
</feature>
<accession>A0A381RP39</accession>
<dbReference type="PANTHER" id="PTHR30163">
    <property type="entry name" value="MEMBRANE-BOUND LYTIC MUREIN TRANSGLYCOSYLASE B"/>
    <property type="match status" value="1"/>
</dbReference>
<dbReference type="EMBL" id="UINC01002084">
    <property type="protein sequence ID" value="SUZ92728.1"/>
    <property type="molecule type" value="Genomic_DNA"/>
</dbReference>
<proteinExistence type="predicted"/>
<dbReference type="Gene3D" id="1.10.8.350">
    <property type="entry name" value="Bacterial muramidase"/>
    <property type="match status" value="1"/>
</dbReference>
<organism evidence="2">
    <name type="scientific">marine metagenome</name>
    <dbReference type="NCBI Taxonomy" id="408172"/>
    <lineage>
        <taxon>unclassified sequences</taxon>
        <taxon>metagenomes</taxon>
        <taxon>ecological metagenomes</taxon>
    </lineage>
</organism>
<dbReference type="InterPro" id="IPR043426">
    <property type="entry name" value="MltB-like"/>
</dbReference>
<dbReference type="InterPro" id="IPR031304">
    <property type="entry name" value="SLT_2"/>
</dbReference>
<sequence length="273" mass="32130">VKLTIKTTAYILFSSTFLFAQETGKNYAVFNDLIRHTEIESFYTVNELRRVFENPEVQEIEEVLSRFKRKPEKTKSYKEYRAIFLNEKRINDGVQFFFDNKIIFKKIIQDFKIDPLIVVAIVGVETGYGEIHAEYSVFNSLYTQALNFPQRKVWATKELFELLVYCKEAGVDPFALRGSYAGAFGYGQFIPSSFRHLSIDYNQNGKKEPYNWEDVLGSIAHYLKENKYPDDYNNFSFRSKSWQAIRTYNRSDHYANTIIELRNELAKQVFLSF</sequence>
<dbReference type="PANTHER" id="PTHR30163:SF9">
    <property type="entry name" value="MEMBRANE-BOUND LYTIC MUREIN TRANSGLYCOSYLASE B"/>
    <property type="match status" value="1"/>
</dbReference>
<dbReference type="GO" id="GO:0009253">
    <property type="term" value="P:peptidoglycan catabolic process"/>
    <property type="evidence" value="ECO:0007669"/>
    <property type="project" value="TreeGrafter"/>
</dbReference>
<protein>
    <recommendedName>
        <fullName evidence="1">Transglycosylase SLT domain-containing protein</fullName>
    </recommendedName>
</protein>
<dbReference type="SUPFAM" id="SSF53955">
    <property type="entry name" value="Lysozyme-like"/>
    <property type="match status" value="1"/>
</dbReference>
<dbReference type="AlphaFoldDB" id="A0A381RP39"/>
<dbReference type="Pfam" id="PF13406">
    <property type="entry name" value="SLT_2"/>
    <property type="match status" value="1"/>
</dbReference>
<dbReference type="GO" id="GO:0008933">
    <property type="term" value="F:peptidoglycan lytic transglycosylase activity"/>
    <property type="evidence" value="ECO:0007669"/>
    <property type="project" value="TreeGrafter"/>
</dbReference>
<evidence type="ECO:0000313" key="2">
    <source>
        <dbReference type="EMBL" id="SUZ92728.1"/>
    </source>
</evidence>
<dbReference type="InterPro" id="IPR023346">
    <property type="entry name" value="Lysozyme-like_dom_sf"/>
</dbReference>
<name>A0A381RP39_9ZZZZ</name>
<reference evidence="2" key="1">
    <citation type="submission" date="2018-05" db="EMBL/GenBank/DDBJ databases">
        <authorList>
            <person name="Lanie J.A."/>
            <person name="Ng W.-L."/>
            <person name="Kazmierczak K.M."/>
            <person name="Andrzejewski T.M."/>
            <person name="Davidsen T.M."/>
            <person name="Wayne K.J."/>
            <person name="Tettelin H."/>
            <person name="Glass J.I."/>
            <person name="Rusch D."/>
            <person name="Podicherti R."/>
            <person name="Tsui H.-C.T."/>
            <person name="Winkler M.E."/>
        </authorList>
    </citation>
    <scope>NUCLEOTIDE SEQUENCE</scope>
</reference>
<evidence type="ECO:0000259" key="1">
    <source>
        <dbReference type="Pfam" id="PF13406"/>
    </source>
</evidence>
<dbReference type="CDD" id="cd13399">
    <property type="entry name" value="Slt35-like"/>
    <property type="match status" value="1"/>
</dbReference>